<name>A0ABR1T581_9PEZI</name>
<dbReference type="Gene3D" id="3.40.50.1580">
    <property type="entry name" value="Nucleoside phosphorylase domain"/>
    <property type="match status" value="1"/>
</dbReference>
<feature type="domain" description="Nucleoside phosphorylase" evidence="2">
    <location>
        <begin position="9"/>
        <end position="303"/>
    </location>
</feature>
<sequence length="370" mass="40415">MLSYEDYTVAIVCPIDFEMSAVRYMLDKQHDDLPPKQGDPNSYILGELSGHRVALACLPGLQGKGSAAVVATNLARSFPSIKWRFLVGIGGGVPHDGDHDIRLGDVVVGMPEGAYGGVVQYDLGKDKDGDVFTRKGYLEMSPSQLRSAIMRMRSDHYDRGNQIQENITAMLERSDRIKAVYQRPAAETDVLFNAEYLHLPDRSTCLDCDVNMIVKRPPRSSESPEIHYGLIASGDRVLRSAAKRAKEIRQVGEDILCFEMEAAGLMTEFSGLVVRGISDYADSHKNDGWQHYAAAAAAACVKELLSRVYPEQQQQQQQQSIGSGFGQTLPLPLGSGPAPQHFGTTLSGQGVVNSGSGNFGVGRDFHYSNM</sequence>
<organism evidence="3 4">
    <name type="scientific">Apiospora rasikravindrae</name>
    <dbReference type="NCBI Taxonomy" id="990691"/>
    <lineage>
        <taxon>Eukaryota</taxon>
        <taxon>Fungi</taxon>
        <taxon>Dikarya</taxon>
        <taxon>Ascomycota</taxon>
        <taxon>Pezizomycotina</taxon>
        <taxon>Sordariomycetes</taxon>
        <taxon>Xylariomycetidae</taxon>
        <taxon>Amphisphaeriales</taxon>
        <taxon>Apiosporaceae</taxon>
        <taxon>Apiospora</taxon>
    </lineage>
</organism>
<dbReference type="PANTHER" id="PTHR46082:SF11">
    <property type="entry name" value="AAA+ ATPASE DOMAIN-CONTAINING PROTEIN-RELATED"/>
    <property type="match status" value="1"/>
</dbReference>
<dbReference type="PANTHER" id="PTHR46082">
    <property type="entry name" value="ATP/GTP-BINDING PROTEIN-RELATED"/>
    <property type="match status" value="1"/>
</dbReference>
<keyword evidence="4" id="KW-1185">Reference proteome</keyword>
<reference evidence="3 4" key="1">
    <citation type="submission" date="2023-01" db="EMBL/GenBank/DDBJ databases">
        <title>Analysis of 21 Apiospora genomes using comparative genomics revels a genus with tremendous synthesis potential of carbohydrate active enzymes and secondary metabolites.</title>
        <authorList>
            <person name="Sorensen T."/>
        </authorList>
    </citation>
    <scope>NUCLEOTIDE SEQUENCE [LARGE SCALE GENOMIC DNA]</scope>
    <source>
        <strain evidence="3 4">CBS 33761</strain>
    </source>
</reference>
<evidence type="ECO:0000313" key="4">
    <source>
        <dbReference type="Proteomes" id="UP001444661"/>
    </source>
</evidence>
<dbReference type="InterPro" id="IPR053137">
    <property type="entry name" value="NLR-like"/>
</dbReference>
<dbReference type="SUPFAM" id="SSF53167">
    <property type="entry name" value="Purine and uridine phosphorylases"/>
    <property type="match status" value="1"/>
</dbReference>
<dbReference type="Proteomes" id="UP001444661">
    <property type="component" value="Unassembled WGS sequence"/>
</dbReference>
<feature type="region of interest" description="Disordered" evidence="1">
    <location>
        <begin position="311"/>
        <end position="347"/>
    </location>
</feature>
<evidence type="ECO:0000256" key="1">
    <source>
        <dbReference type="SAM" id="MobiDB-lite"/>
    </source>
</evidence>
<evidence type="ECO:0000313" key="3">
    <source>
        <dbReference type="EMBL" id="KAK8041743.1"/>
    </source>
</evidence>
<accession>A0ABR1T581</accession>
<proteinExistence type="predicted"/>
<dbReference type="InterPro" id="IPR000845">
    <property type="entry name" value="Nucleoside_phosphorylase_d"/>
</dbReference>
<dbReference type="Pfam" id="PF01048">
    <property type="entry name" value="PNP_UDP_1"/>
    <property type="match status" value="1"/>
</dbReference>
<evidence type="ECO:0000259" key="2">
    <source>
        <dbReference type="Pfam" id="PF01048"/>
    </source>
</evidence>
<protein>
    <recommendedName>
        <fullName evidence="2">Nucleoside phosphorylase domain-containing protein</fullName>
    </recommendedName>
</protein>
<dbReference type="InterPro" id="IPR035994">
    <property type="entry name" value="Nucleoside_phosphorylase_sf"/>
</dbReference>
<dbReference type="EMBL" id="JAQQWK010000005">
    <property type="protein sequence ID" value="KAK8041743.1"/>
    <property type="molecule type" value="Genomic_DNA"/>
</dbReference>
<comment type="caution">
    <text evidence="3">The sequence shown here is derived from an EMBL/GenBank/DDBJ whole genome shotgun (WGS) entry which is preliminary data.</text>
</comment>
<gene>
    <name evidence="3" type="ORF">PG993_006266</name>
</gene>